<dbReference type="Proteomes" id="UP000317839">
    <property type="component" value="Unassembled WGS sequence"/>
</dbReference>
<dbReference type="Gene3D" id="1.25.40.10">
    <property type="entry name" value="Tetratricopeptide repeat domain"/>
    <property type="match status" value="1"/>
</dbReference>
<name>A0A545TK20_9GAMM</name>
<feature type="repeat" description="TPR" evidence="1">
    <location>
        <begin position="429"/>
        <end position="462"/>
    </location>
</feature>
<evidence type="ECO:0000256" key="1">
    <source>
        <dbReference type="PROSITE-ProRule" id="PRU00339"/>
    </source>
</evidence>
<dbReference type="SUPFAM" id="SSF48452">
    <property type="entry name" value="TPR-like"/>
    <property type="match status" value="1"/>
</dbReference>
<keyword evidence="4" id="KW-1185">Reference proteome</keyword>
<dbReference type="SUPFAM" id="SSF56601">
    <property type="entry name" value="beta-lactamase/transpeptidase-like"/>
    <property type="match status" value="1"/>
</dbReference>
<comment type="caution">
    <text evidence="3">The sequence shown here is derived from an EMBL/GenBank/DDBJ whole genome shotgun (WGS) entry which is preliminary data.</text>
</comment>
<dbReference type="PANTHER" id="PTHR46825:SF9">
    <property type="entry name" value="BETA-LACTAMASE-RELATED DOMAIN-CONTAINING PROTEIN"/>
    <property type="match status" value="1"/>
</dbReference>
<dbReference type="InterPro" id="IPR012338">
    <property type="entry name" value="Beta-lactam/transpept-like"/>
</dbReference>
<dbReference type="InterPro" id="IPR001466">
    <property type="entry name" value="Beta-lactam-related"/>
</dbReference>
<feature type="domain" description="Beta-lactamase-related" evidence="2">
    <location>
        <begin position="60"/>
        <end position="335"/>
    </location>
</feature>
<dbReference type="AlphaFoldDB" id="A0A545TK20"/>
<evidence type="ECO:0000313" key="3">
    <source>
        <dbReference type="EMBL" id="TQV77548.1"/>
    </source>
</evidence>
<dbReference type="SMART" id="SM00028">
    <property type="entry name" value="TPR"/>
    <property type="match status" value="2"/>
</dbReference>
<dbReference type="Gene3D" id="3.40.710.10">
    <property type="entry name" value="DD-peptidase/beta-lactamase superfamily"/>
    <property type="match status" value="1"/>
</dbReference>
<dbReference type="OrthoDB" id="5377431at2"/>
<dbReference type="Pfam" id="PF00144">
    <property type="entry name" value="Beta-lactamase"/>
    <property type="match status" value="1"/>
</dbReference>
<evidence type="ECO:0000259" key="2">
    <source>
        <dbReference type="Pfam" id="PF00144"/>
    </source>
</evidence>
<sequence>MSVGLLTCSLLTTAAIGQSSDNTHKQPVPAIKQVNPQQLNIIAQATQDIAESYFKMGWFSGSVLVAKDGGIILEKSYGFSNLKTQNKNTRVTKFNLGSIMKNFTRVLVLQQIQHNALSLNDTLDKFKLGFKEDIATKITIKHLLNHTSGFPDIFTAGYRENQLGFDTLNKKLELHKNTPLLFEPGSDSKYSNYGYIVLGAILEKVTGSAFEQLLVSKIFKPLALNNTSFKVNALDGNQSIRYTYLYDGSLKEVGVTEHPSPDGGIESTPADVLTFYRELFYGDKLLDRSHPTIRAAFNMDGEHWGAYGGGLGVSSAVEINLVEGIEIVVLANTDHLVAELISGRVHSFIKTGSYQSARERAINYAYRIYKEQGKNRFYKNFKQHYEQDGYTQFIGRTINELGMQLMDTESWNEAFDIFNYLVATFPEAPQAYDSLAFAHLSKGETAMAKTIFEKALAINPNFNSDYVSDNYGHSKYDHSIYRPR</sequence>
<protein>
    <submittedName>
        <fullName evidence="3">Serine hydrolase</fullName>
    </submittedName>
</protein>
<keyword evidence="1" id="KW-0802">TPR repeat</keyword>
<dbReference type="GO" id="GO:0016787">
    <property type="term" value="F:hydrolase activity"/>
    <property type="evidence" value="ECO:0007669"/>
    <property type="project" value="UniProtKB-KW"/>
</dbReference>
<reference evidence="3 4" key="1">
    <citation type="submission" date="2019-06" db="EMBL/GenBank/DDBJ databases">
        <title>Draft genome of Aliikangiella marina GYP-15.</title>
        <authorList>
            <person name="Wang G."/>
        </authorList>
    </citation>
    <scope>NUCLEOTIDE SEQUENCE [LARGE SCALE GENOMIC DNA]</scope>
    <source>
        <strain evidence="3 4">GYP-15</strain>
    </source>
</reference>
<dbReference type="InterPro" id="IPR011990">
    <property type="entry name" value="TPR-like_helical_dom_sf"/>
</dbReference>
<keyword evidence="3" id="KW-0378">Hydrolase</keyword>
<dbReference type="InterPro" id="IPR050491">
    <property type="entry name" value="AmpC-like"/>
</dbReference>
<dbReference type="EMBL" id="VIKR01000001">
    <property type="protein sequence ID" value="TQV77548.1"/>
    <property type="molecule type" value="Genomic_DNA"/>
</dbReference>
<dbReference type="PANTHER" id="PTHR46825">
    <property type="entry name" value="D-ALANYL-D-ALANINE-CARBOXYPEPTIDASE/ENDOPEPTIDASE AMPH"/>
    <property type="match status" value="1"/>
</dbReference>
<evidence type="ECO:0000313" key="4">
    <source>
        <dbReference type="Proteomes" id="UP000317839"/>
    </source>
</evidence>
<proteinExistence type="predicted"/>
<accession>A0A545TK20</accession>
<dbReference type="PROSITE" id="PS50005">
    <property type="entry name" value="TPR"/>
    <property type="match status" value="1"/>
</dbReference>
<gene>
    <name evidence="3" type="ORF">FLL45_00985</name>
</gene>
<organism evidence="3 4">
    <name type="scientific">Aliikangiella marina</name>
    <dbReference type="NCBI Taxonomy" id="1712262"/>
    <lineage>
        <taxon>Bacteria</taxon>
        <taxon>Pseudomonadati</taxon>
        <taxon>Pseudomonadota</taxon>
        <taxon>Gammaproteobacteria</taxon>
        <taxon>Oceanospirillales</taxon>
        <taxon>Pleioneaceae</taxon>
        <taxon>Aliikangiella</taxon>
    </lineage>
</organism>
<dbReference type="InterPro" id="IPR019734">
    <property type="entry name" value="TPR_rpt"/>
</dbReference>